<dbReference type="SMART" id="SM00478">
    <property type="entry name" value="ENDO3c"/>
    <property type="match status" value="1"/>
</dbReference>
<dbReference type="GO" id="GO:0051539">
    <property type="term" value="F:4 iron, 4 sulfur cluster binding"/>
    <property type="evidence" value="ECO:0007669"/>
    <property type="project" value="UniProtKB-KW"/>
</dbReference>
<keyword evidence="4" id="KW-0479">Metal-binding</keyword>
<dbReference type="Gene3D" id="1.10.340.30">
    <property type="entry name" value="Hypothetical protein, domain 2"/>
    <property type="match status" value="1"/>
</dbReference>
<dbReference type="PIRSF" id="PIRSF001435">
    <property type="entry name" value="Nth"/>
    <property type="match status" value="1"/>
</dbReference>
<evidence type="ECO:0000256" key="9">
    <source>
        <dbReference type="ARBA" id="ARBA00023125"/>
    </source>
</evidence>
<dbReference type="PROSITE" id="PS01155">
    <property type="entry name" value="ENDONUCLEASE_III_2"/>
    <property type="match status" value="1"/>
</dbReference>
<evidence type="ECO:0000256" key="4">
    <source>
        <dbReference type="ARBA" id="ARBA00022723"/>
    </source>
</evidence>
<keyword evidence="5" id="KW-0227">DNA damage</keyword>
<reference evidence="14" key="1">
    <citation type="submission" date="2018-06" db="EMBL/GenBank/DDBJ databases">
        <authorList>
            <person name="Zhirakovskaya E."/>
        </authorList>
    </citation>
    <scope>NUCLEOTIDE SEQUENCE</scope>
</reference>
<dbReference type="InterPro" id="IPR023170">
    <property type="entry name" value="HhH_base_excis_C"/>
</dbReference>
<comment type="similarity">
    <text evidence="2">Belongs to the Nth/MutY family.</text>
</comment>
<dbReference type="GO" id="GO:0006285">
    <property type="term" value="P:base-excision repair, AP site formation"/>
    <property type="evidence" value="ECO:0007669"/>
    <property type="project" value="TreeGrafter"/>
</dbReference>
<dbReference type="InterPro" id="IPR003265">
    <property type="entry name" value="HhH-GPD_domain"/>
</dbReference>
<keyword evidence="9" id="KW-0238">DNA-binding</keyword>
<dbReference type="EMBL" id="UOGL01000338">
    <property type="protein sequence ID" value="VAX39520.1"/>
    <property type="molecule type" value="Genomic_DNA"/>
</dbReference>
<dbReference type="InterPro" id="IPR004036">
    <property type="entry name" value="Endonuclease-III-like_CS2"/>
</dbReference>
<dbReference type="SUPFAM" id="SSF48150">
    <property type="entry name" value="DNA-glycosylase"/>
    <property type="match status" value="1"/>
</dbReference>
<gene>
    <name evidence="14" type="ORF">MNBD_PLANCTO02-1717</name>
</gene>
<dbReference type="GO" id="GO:0046872">
    <property type="term" value="F:metal ion binding"/>
    <property type="evidence" value="ECO:0007669"/>
    <property type="project" value="UniProtKB-KW"/>
</dbReference>
<dbReference type="InterPro" id="IPR003651">
    <property type="entry name" value="Endonuclease3_FeS-loop_motif"/>
</dbReference>
<accession>A0A3B1DW50</accession>
<dbReference type="PANTHER" id="PTHR10359">
    <property type="entry name" value="A/G-SPECIFIC ADENINE GLYCOSYLASE/ENDONUCLEASE III"/>
    <property type="match status" value="1"/>
</dbReference>
<evidence type="ECO:0000256" key="7">
    <source>
        <dbReference type="ARBA" id="ARBA00023004"/>
    </source>
</evidence>
<keyword evidence="14" id="KW-0255">Endonuclease</keyword>
<sequence>MTKKQTPPISEETKKRVKRVIRQLKKTYPDVKCALTHESTFQLLVATILSAQCTDIRVNATTPLLFKKYPTTEKLARSTQSAVEKIVKPLGFFRAKAANIRAMAKMLVNEHAGEVPCTLEELITLPGVGRKTANVVLGTAFNIPSGVVVDTHVKRISYLLGLTQSKNPEIAERELSHLLPKKEWIMWSHRLIHHGRQICIARRPQCQECPLLKNCDRVDLPPL</sequence>
<dbReference type="GO" id="GO:0140078">
    <property type="term" value="F:class I DNA-(apurinic or apyrimidinic site) endonuclease activity"/>
    <property type="evidence" value="ECO:0007669"/>
    <property type="project" value="UniProtKB-EC"/>
</dbReference>
<evidence type="ECO:0000256" key="5">
    <source>
        <dbReference type="ARBA" id="ARBA00022763"/>
    </source>
</evidence>
<keyword evidence="7" id="KW-0408">Iron</keyword>
<feature type="domain" description="HhH-GPD" evidence="13">
    <location>
        <begin position="49"/>
        <end position="197"/>
    </location>
</feature>
<keyword evidence="12" id="KW-0326">Glycosidase</keyword>
<comment type="cofactor">
    <cofactor evidence="1">
        <name>[4Fe-4S] cluster</name>
        <dbReference type="ChEBI" id="CHEBI:49883"/>
    </cofactor>
</comment>
<keyword evidence="10" id="KW-0234">DNA repair</keyword>
<proteinExistence type="inferred from homology"/>
<keyword evidence="11 14" id="KW-0456">Lyase</keyword>
<dbReference type="NCBIfam" id="TIGR01083">
    <property type="entry name" value="nth"/>
    <property type="match status" value="1"/>
</dbReference>
<dbReference type="Pfam" id="PF00730">
    <property type="entry name" value="HhH-GPD"/>
    <property type="match status" value="1"/>
</dbReference>
<dbReference type="HAMAP" id="MF_00942">
    <property type="entry name" value="Nth"/>
    <property type="match status" value="1"/>
</dbReference>
<dbReference type="AlphaFoldDB" id="A0A3B1DW50"/>
<dbReference type="Gene3D" id="1.10.1670.10">
    <property type="entry name" value="Helix-hairpin-Helix base-excision DNA repair enzymes (C-terminal)"/>
    <property type="match status" value="1"/>
</dbReference>
<organism evidence="14">
    <name type="scientific">hydrothermal vent metagenome</name>
    <dbReference type="NCBI Taxonomy" id="652676"/>
    <lineage>
        <taxon>unclassified sequences</taxon>
        <taxon>metagenomes</taxon>
        <taxon>ecological metagenomes</taxon>
    </lineage>
</organism>
<keyword evidence="8" id="KW-0411">Iron-sulfur</keyword>
<dbReference type="GO" id="GO:0003677">
    <property type="term" value="F:DNA binding"/>
    <property type="evidence" value="ECO:0007669"/>
    <property type="project" value="UniProtKB-KW"/>
</dbReference>
<name>A0A3B1DW50_9ZZZZ</name>
<dbReference type="InterPro" id="IPR000445">
    <property type="entry name" value="HhH_motif"/>
</dbReference>
<dbReference type="InterPro" id="IPR005759">
    <property type="entry name" value="Nth"/>
</dbReference>
<evidence type="ECO:0000256" key="1">
    <source>
        <dbReference type="ARBA" id="ARBA00001966"/>
    </source>
</evidence>
<keyword evidence="6" id="KW-0378">Hydrolase</keyword>
<dbReference type="GO" id="GO:0019104">
    <property type="term" value="F:DNA N-glycosylase activity"/>
    <property type="evidence" value="ECO:0007669"/>
    <property type="project" value="TreeGrafter"/>
</dbReference>
<dbReference type="FunFam" id="1.10.1670.10:FF:000001">
    <property type="entry name" value="Endonuclease III"/>
    <property type="match status" value="1"/>
</dbReference>
<dbReference type="EC" id="4.2.99.18" evidence="14"/>
<dbReference type="FunFam" id="1.10.340.30:FF:000001">
    <property type="entry name" value="Endonuclease III"/>
    <property type="match status" value="1"/>
</dbReference>
<dbReference type="Pfam" id="PF00633">
    <property type="entry name" value="HHH"/>
    <property type="match status" value="1"/>
</dbReference>
<evidence type="ECO:0000313" key="14">
    <source>
        <dbReference type="EMBL" id="VAX39520.1"/>
    </source>
</evidence>
<evidence type="ECO:0000259" key="13">
    <source>
        <dbReference type="SMART" id="SM00478"/>
    </source>
</evidence>
<dbReference type="SMART" id="SM00525">
    <property type="entry name" value="FES"/>
    <property type="match status" value="1"/>
</dbReference>
<dbReference type="InterPro" id="IPR011257">
    <property type="entry name" value="DNA_glycosylase"/>
</dbReference>
<dbReference type="CDD" id="cd00056">
    <property type="entry name" value="ENDO3c"/>
    <property type="match status" value="1"/>
</dbReference>
<evidence type="ECO:0000256" key="12">
    <source>
        <dbReference type="ARBA" id="ARBA00023295"/>
    </source>
</evidence>
<evidence type="ECO:0000256" key="11">
    <source>
        <dbReference type="ARBA" id="ARBA00023239"/>
    </source>
</evidence>
<evidence type="ECO:0000256" key="8">
    <source>
        <dbReference type="ARBA" id="ARBA00023014"/>
    </source>
</evidence>
<evidence type="ECO:0000256" key="2">
    <source>
        <dbReference type="ARBA" id="ARBA00008343"/>
    </source>
</evidence>
<dbReference type="PANTHER" id="PTHR10359:SF18">
    <property type="entry name" value="ENDONUCLEASE III"/>
    <property type="match status" value="1"/>
</dbReference>
<keyword evidence="3" id="KW-0004">4Fe-4S</keyword>
<evidence type="ECO:0000256" key="10">
    <source>
        <dbReference type="ARBA" id="ARBA00023204"/>
    </source>
</evidence>
<protein>
    <submittedName>
        <fullName evidence="14">Endonuclease III</fullName>
        <ecNumber evidence="14">4.2.99.18</ecNumber>
    </submittedName>
</protein>
<evidence type="ECO:0000256" key="3">
    <source>
        <dbReference type="ARBA" id="ARBA00022485"/>
    </source>
</evidence>
<evidence type="ECO:0000256" key="6">
    <source>
        <dbReference type="ARBA" id="ARBA00022801"/>
    </source>
</evidence>
<keyword evidence="14" id="KW-0540">Nuclease</keyword>